<feature type="transmembrane region" description="Helical" evidence="1">
    <location>
        <begin position="187"/>
        <end position="211"/>
    </location>
</feature>
<protein>
    <recommendedName>
        <fullName evidence="4">G protein-coupled receptor</fullName>
    </recommendedName>
</protein>
<feature type="transmembrane region" description="Helical" evidence="1">
    <location>
        <begin position="113"/>
        <end position="133"/>
    </location>
</feature>
<evidence type="ECO:0000256" key="1">
    <source>
        <dbReference type="SAM" id="Phobius"/>
    </source>
</evidence>
<dbReference type="RefSeq" id="XP_008023255.1">
    <property type="nucleotide sequence ID" value="XM_008025064.1"/>
</dbReference>
<dbReference type="EMBL" id="KB908515">
    <property type="protein sequence ID" value="EOA89493.1"/>
    <property type="molecule type" value="Genomic_DNA"/>
</dbReference>
<dbReference type="OrthoDB" id="3210850at2759"/>
<evidence type="ECO:0000313" key="2">
    <source>
        <dbReference type="EMBL" id="EOA89493.1"/>
    </source>
</evidence>
<feature type="transmembrane region" description="Helical" evidence="1">
    <location>
        <begin position="145"/>
        <end position="167"/>
    </location>
</feature>
<dbReference type="AlphaFoldDB" id="R0K937"/>
<evidence type="ECO:0000313" key="3">
    <source>
        <dbReference type="Proteomes" id="UP000016935"/>
    </source>
</evidence>
<reference evidence="2 3" key="1">
    <citation type="journal article" date="2012" name="PLoS Pathog.">
        <title>Diverse lifestyles and strategies of plant pathogenesis encoded in the genomes of eighteen Dothideomycetes fungi.</title>
        <authorList>
            <person name="Ohm R.A."/>
            <person name="Feau N."/>
            <person name="Henrissat B."/>
            <person name="Schoch C.L."/>
            <person name="Horwitz B.A."/>
            <person name="Barry K.W."/>
            <person name="Condon B.J."/>
            <person name="Copeland A.C."/>
            <person name="Dhillon B."/>
            <person name="Glaser F."/>
            <person name="Hesse C.N."/>
            <person name="Kosti I."/>
            <person name="LaButti K."/>
            <person name="Lindquist E.A."/>
            <person name="Lucas S."/>
            <person name="Salamov A.A."/>
            <person name="Bradshaw R.E."/>
            <person name="Ciuffetti L."/>
            <person name="Hamelin R.C."/>
            <person name="Kema G.H.J."/>
            <person name="Lawrence C."/>
            <person name="Scott J.A."/>
            <person name="Spatafora J.W."/>
            <person name="Turgeon B.G."/>
            <person name="de Wit P.J.G.M."/>
            <person name="Zhong S."/>
            <person name="Goodwin S.B."/>
            <person name="Grigoriev I.V."/>
        </authorList>
    </citation>
    <scope>NUCLEOTIDE SEQUENCE [LARGE SCALE GENOMIC DNA]</scope>
    <source>
        <strain evidence="3">28A</strain>
    </source>
</reference>
<dbReference type="eggNOG" id="ENOG502S69U">
    <property type="taxonomic scope" value="Eukaryota"/>
</dbReference>
<dbReference type="PANTHER" id="PTHR38848:SF3">
    <property type="entry name" value="G-PROTEIN COUPLED RECEPTORS FAMILY 3 PROFILE DOMAIN-CONTAINING PROTEIN"/>
    <property type="match status" value="1"/>
</dbReference>
<keyword evidence="1" id="KW-0472">Membrane</keyword>
<reference evidence="2 3" key="2">
    <citation type="journal article" date="2013" name="PLoS Genet.">
        <title>Comparative genome structure, secondary metabolite, and effector coding capacity across Cochliobolus pathogens.</title>
        <authorList>
            <person name="Condon B.J."/>
            <person name="Leng Y."/>
            <person name="Wu D."/>
            <person name="Bushley K.E."/>
            <person name="Ohm R.A."/>
            <person name="Otillar R."/>
            <person name="Martin J."/>
            <person name="Schackwitz W."/>
            <person name="Grimwood J."/>
            <person name="MohdZainudin N."/>
            <person name="Xue C."/>
            <person name="Wang R."/>
            <person name="Manning V.A."/>
            <person name="Dhillon B."/>
            <person name="Tu Z.J."/>
            <person name="Steffenson B.J."/>
            <person name="Salamov A."/>
            <person name="Sun H."/>
            <person name="Lowry S."/>
            <person name="LaButti K."/>
            <person name="Han J."/>
            <person name="Copeland A."/>
            <person name="Lindquist E."/>
            <person name="Barry K."/>
            <person name="Schmutz J."/>
            <person name="Baker S.E."/>
            <person name="Ciuffetti L.M."/>
            <person name="Grigoriev I.V."/>
            <person name="Zhong S."/>
            <person name="Turgeon B.G."/>
        </authorList>
    </citation>
    <scope>NUCLEOTIDE SEQUENCE [LARGE SCALE GENOMIC DNA]</scope>
    <source>
        <strain evidence="3">28A</strain>
    </source>
</reference>
<keyword evidence="1" id="KW-0812">Transmembrane</keyword>
<dbReference type="GeneID" id="19396947"/>
<name>R0K937_EXST2</name>
<keyword evidence="1" id="KW-1133">Transmembrane helix</keyword>
<dbReference type="HOGENOM" id="CLU_060593_0_0_1"/>
<dbReference type="Proteomes" id="UP000016935">
    <property type="component" value="Unassembled WGS sequence"/>
</dbReference>
<proteinExistence type="predicted"/>
<feature type="transmembrane region" description="Helical" evidence="1">
    <location>
        <begin position="262"/>
        <end position="286"/>
    </location>
</feature>
<evidence type="ECO:0008006" key="4">
    <source>
        <dbReference type="Google" id="ProtNLM"/>
    </source>
</evidence>
<feature type="transmembrane region" description="Helical" evidence="1">
    <location>
        <begin position="44"/>
        <end position="62"/>
    </location>
</feature>
<accession>R0K937</accession>
<organism evidence="2 3">
    <name type="scientific">Exserohilum turcicum (strain 28A)</name>
    <name type="common">Northern leaf blight fungus</name>
    <name type="synonym">Setosphaeria turcica</name>
    <dbReference type="NCBI Taxonomy" id="671987"/>
    <lineage>
        <taxon>Eukaryota</taxon>
        <taxon>Fungi</taxon>
        <taxon>Dikarya</taxon>
        <taxon>Ascomycota</taxon>
        <taxon>Pezizomycotina</taxon>
        <taxon>Dothideomycetes</taxon>
        <taxon>Pleosporomycetidae</taxon>
        <taxon>Pleosporales</taxon>
        <taxon>Pleosporineae</taxon>
        <taxon>Pleosporaceae</taxon>
        <taxon>Exserohilum</taxon>
    </lineage>
</organism>
<sequence length="392" mass="42461">MPTTWPVFAALPASAPVAHSQLDMHQPLSVKDGETLKSRTSFVVTSKLCLCLLSGLLGALLTRHCFKNLTLTHVYVLADYVLSIGFIVSAAIIHNGVGITTGHACQATMRLCLVFYAGCKVAMYLFLIERVHLVSASYLPRHRDFLWLFSTIAVVSSLGAIAMAGVVSPVSSLSEADGRCRIGVRPYAGISLLLCDLFINVFLTVVFIYLLSPLVAASHMSSTGFASRLTRAICKCCVRTEQKTGIDLYATNPVMAQKVQRLLWKTLVGCAVVVFPTTANLAALCILEGKMPAFVCLIICVLDVTWTTVILHWLTLASTNQDEHGPQPVPRPRLRRTCPEVSSMSTISWPANSKTRQGPCPGRPSIQLATWQCNECGRSALVIDPPASESAV</sequence>
<dbReference type="PANTHER" id="PTHR38848">
    <property type="entry name" value="G-PROTEIN COUPLED RECEPTORS FAMILY 3 PROFILE DOMAIN-CONTAINING PROTEIN"/>
    <property type="match status" value="1"/>
</dbReference>
<gene>
    <name evidence="2" type="ORF">SETTUDRAFT_148011</name>
</gene>
<feature type="transmembrane region" description="Helical" evidence="1">
    <location>
        <begin position="292"/>
        <end position="314"/>
    </location>
</feature>
<feature type="transmembrane region" description="Helical" evidence="1">
    <location>
        <begin position="74"/>
        <end position="93"/>
    </location>
</feature>
<keyword evidence="3" id="KW-1185">Reference proteome</keyword>